<keyword evidence="4" id="KW-0479">Metal-binding</keyword>
<comment type="similarity">
    <text evidence="2 11">Belongs to the FPP/GGPP synthase family.</text>
</comment>
<evidence type="ECO:0000313" key="13">
    <source>
        <dbReference type="Proteomes" id="UP000001283"/>
    </source>
</evidence>
<dbReference type="GO" id="GO:0046872">
    <property type="term" value="F:metal ion binding"/>
    <property type="evidence" value="ECO:0007669"/>
    <property type="project" value="UniProtKB-KW"/>
</dbReference>
<accession>A0A8D4BHS2</accession>
<dbReference type="GO" id="GO:0008299">
    <property type="term" value="P:isoprenoid biosynthetic process"/>
    <property type="evidence" value="ECO:0007669"/>
    <property type="project" value="InterPro"/>
</dbReference>
<dbReference type="InterPro" id="IPR014119">
    <property type="entry name" value="GerC3_HepT"/>
</dbReference>
<dbReference type="AlphaFoldDB" id="A0A8D4BHS2"/>
<name>A0A8D4BHS2_PRIMW</name>
<comment type="subunit">
    <text evidence="8">Heterodimer of component I and II.</text>
</comment>
<protein>
    <recommendedName>
        <fullName evidence="10">Heptaprenyl diphosphate synthase component 2</fullName>
        <ecNumber evidence="9">2.5.1.30</ecNumber>
    </recommendedName>
</protein>
<dbReference type="InterPro" id="IPR000092">
    <property type="entry name" value="Polyprenyl_synt"/>
</dbReference>
<dbReference type="PROSITE" id="PS00723">
    <property type="entry name" value="POLYPRENYL_SYNTHASE_1"/>
    <property type="match status" value="1"/>
</dbReference>
<dbReference type="SUPFAM" id="SSF48576">
    <property type="entry name" value="Terpenoid synthases"/>
    <property type="match status" value="1"/>
</dbReference>
<dbReference type="GO" id="GO:0000010">
    <property type="term" value="F:heptaprenyl diphosphate synthase activity"/>
    <property type="evidence" value="ECO:0007669"/>
    <property type="project" value="UniProtKB-EC"/>
</dbReference>
<dbReference type="NCBIfam" id="TIGR02748">
    <property type="entry name" value="GerC3_HepT"/>
    <property type="match status" value="1"/>
</dbReference>
<dbReference type="KEGG" id="bmh:BMWSH_0904"/>
<comment type="cofactor">
    <cofactor evidence="1">
        <name>Mg(2+)</name>
        <dbReference type="ChEBI" id="CHEBI:18420"/>
    </cofactor>
</comment>
<dbReference type="Pfam" id="PF00348">
    <property type="entry name" value="polyprenyl_synt"/>
    <property type="match status" value="1"/>
</dbReference>
<keyword evidence="3 11" id="KW-0808">Transferase</keyword>
<gene>
    <name evidence="12" type="primary">hepT</name>
    <name evidence="12" type="ORF">BMWSH_0904</name>
</gene>
<dbReference type="EMBL" id="CP003017">
    <property type="protein sequence ID" value="AEN87788.1"/>
    <property type="molecule type" value="Genomic_DNA"/>
</dbReference>
<evidence type="ECO:0000256" key="3">
    <source>
        <dbReference type="ARBA" id="ARBA00022679"/>
    </source>
</evidence>
<comment type="catalytic activity">
    <reaction evidence="6">
        <text>4 isopentenyl diphosphate + (2E,6E)-farnesyl diphosphate = all-trans-heptaprenyl diphosphate + 4 diphosphate</text>
        <dbReference type="Rhea" id="RHEA:27794"/>
        <dbReference type="ChEBI" id="CHEBI:33019"/>
        <dbReference type="ChEBI" id="CHEBI:58206"/>
        <dbReference type="ChEBI" id="CHEBI:128769"/>
        <dbReference type="ChEBI" id="CHEBI:175763"/>
        <dbReference type="EC" id="2.5.1.30"/>
    </reaction>
</comment>
<evidence type="ECO:0000256" key="7">
    <source>
        <dbReference type="ARBA" id="ARBA00055604"/>
    </source>
</evidence>
<sequence>MSPMKLKMMYAFLNTDITLIEKELEQTVHTDETLITDASLHLLQAGGKRIRPVFVLLAAKFGHYNIDQIKHVAVALELIHMASLVHDDVIDDADKRRGKPTIKAKWDNRIAMYTGDYIFARALEVMSEVKDVEAHKILSNTMVELTLGEIEQIKDKYNLNQNLRVYLRRIKRKTALLIAASCQLGAIAAGAPEDIHKRLFWFGYYVGMSFQITDDILDFISSEEQLGKPVGSDLLQGNITLPVLYAIENAEFRDKVEQLFEREYEQELINEIISDIKSSNAIERSFEMSDRYLQKAMSILEELPPNKAKKTLHQIAKYIGKRKF</sequence>
<evidence type="ECO:0000256" key="9">
    <source>
        <dbReference type="ARBA" id="ARBA00066444"/>
    </source>
</evidence>
<dbReference type="CDD" id="cd00685">
    <property type="entry name" value="Trans_IPPS_HT"/>
    <property type="match status" value="1"/>
</dbReference>
<proteinExistence type="inferred from homology"/>
<organism evidence="12 13">
    <name type="scientific">Priestia megaterium (strain WSH-002)</name>
    <name type="common">Bacillus megaterium</name>
    <dbReference type="NCBI Taxonomy" id="1006007"/>
    <lineage>
        <taxon>Bacteria</taxon>
        <taxon>Bacillati</taxon>
        <taxon>Bacillota</taxon>
        <taxon>Bacilli</taxon>
        <taxon>Bacillales</taxon>
        <taxon>Bacillaceae</taxon>
        <taxon>Priestia</taxon>
    </lineage>
</organism>
<dbReference type="PROSITE" id="PS00444">
    <property type="entry name" value="POLYPRENYL_SYNTHASE_2"/>
    <property type="match status" value="1"/>
</dbReference>
<dbReference type="InterPro" id="IPR033749">
    <property type="entry name" value="Polyprenyl_synt_CS"/>
</dbReference>
<dbReference type="PANTHER" id="PTHR12001">
    <property type="entry name" value="GERANYLGERANYL PYROPHOSPHATE SYNTHASE"/>
    <property type="match status" value="1"/>
</dbReference>
<evidence type="ECO:0000313" key="12">
    <source>
        <dbReference type="EMBL" id="AEN87788.1"/>
    </source>
</evidence>
<evidence type="ECO:0000256" key="8">
    <source>
        <dbReference type="ARBA" id="ARBA00065985"/>
    </source>
</evidence>
<keyword evidence="5" id="KW-0460">Magnesium</keyword>
<dbReference type="EC" id="2.5.1.30" evidence="9"/>
<dbReference type="FunFam" id="1.10.600.10:FF:000014">
    <property type="entry name" value="Heptaprenyl diphosphate synthase component II"/>
    <property type="match status" value="1"/>
</dbReference>
<dbReference type="InterPro" id="IPR008949">
    <property type="entry name" value="Isoprenoid_synthase_dom_sf"/>
</dbReference>
<comment type="function">
    <text evidence="7">Supplies heptaprenyl diphosphate, the precursor for the side chain of the isoprenoid quinone menaquinone-7 (MQ-7).</text>
</comment>
<evidence type="ECO:0000256" key="6">
    <source>
        <dbReference type="ARBA" id="ARBA00050780"/>
    </source>
</evidence>
<evidence type="ECO:0000256" key="10">
    <source>
        <dbReference type="ARBA" id="ARBA00070472"/>
    </source>
</evidence>
<dbReference type="Proteomes" id="UP000001283">
    <property type="component" value="Chromosome"/>
</dbReference>
<dbReference type="PANTHER" id="PTHR12001:SF69">
    <property type="entry name" value="ALL TRANS-POLYPRENYL-DIPHOSPHATE SYNTHASE PDSS1"/>
    <property type="match status" value="1"/>
</dbReference>
<evidence type="ECO:0000256" key="5">
    <source>
        <dbReference type="ARBA" id="ARBA00022842"/>
    </source>
</evidence>
<evidence type="ECO:0000256" key="4">
    <source>
        <dbReference type="ARBA" id="ARBA00022723"/>
    </source>
</evidence>
<dbReference type="Gene3D" id="1.10.600.10">
    <property type="entry name" value="Farnesyl Diphosphate Synthase"/>
    <property type="match status" value="1"/>
</dbReference>
<evidence type="ECO:0000256" key="11">
    <source>
        <dbReference type="RuleBase" id="RU004466"/>
    </source>
</evidence>
<dbReference type="SFLD" id="SFLDS00005">
    <property type="entry name" value="Isoprenoid_Synthase_Type_I"/>
    <property type="match status" value="1"/>
</dbReference>
<reference evidence="12 13" key="1">
    <citation type="journal article" date="2011" name="J. Bacteriol.">
        <title>Complete genome sequence of the industrial strain Bacillus megaterium WSH-002.</title>
        <authorList>
            <person name="Liu L."/>
            <person name="Li Y."/>
            <person name="Zhang J."/>
            <person name="Zou W."/>
            <person name="Zhou Z."/>
            <person name="Liu J."/>
            <person name="Li X."/>
            <person name="Wang L."/>
            <person name="Chen J."/>
        </authorList>
    </citation>
    <scope>NUCLEOTIDE SEQUENCE [LARGE SCALE GENOMIC DNA]</scope>
    <source>
        <strain evidence="12 13">WSH-002</strain>
    </source>
</reference>
<evidence type="ECO:0000256" key="2">
    <source>
        <dbReference type="ARBA" id="ARBA00006706"/>
    </source>
</evidence>
<evidence type="ECO:0000256" key="1">
    <source>
        <dbReference type="ARBA" id="ARBA00001946"/>
    </source>
</evidence>